<sequence>MITKLLRTVSCTSKLKLEVLFFQTCRRKSGERAIKPVRSLIVCLAGLFALHNEPSFHLRTEAVLVEKLGFANDQPTAIPVVINI</sequence>
<organism evidence="1 2">
    <name type="scientific">Pseudomonas kilonensis</name>
    <dbReference type="NCBI Taxonomy" id="132476"/>
    <lineage>
        <taxon>Bacteria</taxon>
        <taxon>Pseudomonadati</taxon>
        <taxon>Pseudomonadota</taxon>
        <taxon>Gammaproteobacteria</taxon>
        <taxon>Pseudomonadales</taxon>
        <taxon>Pseudomonadaceae</taxon>
        <taxon>Pseudomonas</taxon>
    </lineage>
</organism>
<evidence type="ECO:0000313" key="1">
    <source>
        <dbReference type="EMBL" id="KKA09888.1"/>
    </source>
</evidence>
<comment type="caution">
    <text evidence="1">The sequence shown here is derived from an EMBL/GenBank/DDBJ whole genome shotgun (WGS) entry which is preliminary data.</text>
</comment>
<dbReference type="AlphaFoldDB" id="A0A0F4XWZ4"/>
<gene>
    <name evidence="1" type="ORF">VP02_00560</name>
</gene>
<evidence type="ECO:0000313" key="2">
    <source>
        <dbReference type="Proteomes" id="UP000033662"/>
    </source>
</evidence>
<dbReference type="EMBL" id="JZXC01000001">
    <property type="protein sequence ID" value="KKA09888.1"/>
    <property type="molecule type" value="Genomic_DNA"/>
</dbReference>
<accession>A0A0F4XWZ4</accession>
<proteinExistence type="predicted"/>
<name>A0A0F4XWZ4_9PSED</name>
<reference evidence="1 2" key="1">
    <citation type="submission" date="2015-03" db="EMBL/GenBank/DDBJ databases">
        <title>Pseudomonas fluorescens 1855-344 Genome sequencing and assembly.</title>
        <authorList>
            <person name="Eng W.W.H."/>
            <person name="Gan H.M."/>
            <person name="Savka M.A."/>
        </authorList>
    </citation>
    <scope>NUCLEOTIDE SEQUENCE [LARGE SCALE GENOMIC DNA]</scope>
    <source>
        <strain evidence="1 2">1855-344</strain>
    </source>
</reference>
<protein>
    <submittedName>
        <fullName evidence="1">Uncharacterized protein</fullName>
    </submittedName>
</protein>
<dbReference type="PATRIC" id="fig|132476.4.peg.122"/>
<dbReference type="Proteomes" id="UP000033662">
    <property type="component" value="Unassembled WGS sequence"/>
</dbReference>